<feature type="domain" description="Inhibitor I9" evidence="13">
    <location>
        <begin position="69"/>
        <end position="114"/>
    </location>
</feature>
<protein>
    <submittedName>
        <fullName evidence="14">Minor extracellular serine protease Vpr</fullName>
    </submittedName>
</protein>
<keyword evidence="5" id="KW-0732">Signal</keyword>
<comment type="caution">
    <text evidence="14">The sequence shown here is derived from an EMBL/GenBank/DDBJ whole genome shotgun (WGS) entry which is preliminary data.</text>
</comment>
<evidence type="ECO:0000256" key="5">
    <source>
        <dbReference type="ARBA" id="ARBA00022729"/>
    </source>
</evidence>
<feature type="active site" description="Charge relay system" evidence="8 9">
    <location>
        <position position="485"/>
    </location>
</feature>
<dbReference type="Proteomes" id="UP000242310">
    <property type="component" value="Unassembled WGS sequence"/>
</dbReference>
<dbReference type="PROSITE" id="PS00137">
    <property type="entry name" value="SUBTILASE_HIS"/>
    <property type="match status" value="1"/>
</dbReference>
<evidence type="ECO:0000313" key="14">
    <source>
        <dbReference type="EMBL" id="PSL45785.1"/>
    </source>
</evidence>
<name>A0A2P8HHT2_9BACI</name>
<dbReference type="Pfam" id="PF02225">
    <property type="entry name" value="PA"/>
    <property type="match status" value="1"/>
</dbReference>
<dbReference type="Pfam" id="PF05922">
    <property type="entry name" value="Inhibitor_I9"/>
    <property type="match status" value="1"/>
</dbReference>
<dbReference type="PROSITE" id="PS51892">
    <property type="entry name" value="SUBTILASE"/>
    <property type="match status" value="1"/>
</dbReference>
<dbReference type="GO" id="GO:0004252">
    <property type="term" value="F:serine-type endopeptidase activity"/>
    <property type="evidence" value="ECO:0007669"/>
    <property type="project" value="UniProtKB-UniRule"/>
</dbReference>
<dbReference type="InterPro" id="IPR023828">
    <property type="entry name" value="Peptidase_S8_Ser-AS"/>
</dbReference>
<dbReference type="SUPFAM" id="SSF52025">
    <property type="entry name" value="PA domain"/>
    <property type="match status" value="1"/>
</dbReference>
<keyword evidence="3" id="KW-0964">Secreted</keyword>
<comment type="similarity">
    <text evidence="1 9 10">Belongs to the peptidase S8 family.</text>
</comment>
<dbReference type="Gene3D" id="3.50.30.30">
    <property type="match status" value="1"/>
</dbReference>
<dbReference type="InterPro" id="IPR046450">
    <property type="entry name" value="PA_dom_sf"/>
</dbReference>
<dbReference type="InterPro" id="IPR036852">
    <property type="entry name" value="Peptidase_S8/S53_dom_sf"/>
</dbReference>
<evidence type="ECO:0000313" key="15">
    <source>
        <dbReference type="Proteomes" id="UP000242310"/>
    </source>
</evidence>
<dbReference type="PANTHER" id="PTHR43806">
    <property type="entry name" value="PEPTIDASE S8"/>
    <property type="match status" value="1"/>
</dbReference>
<dbReference type="PROSITE" id="PS00138">
    <property type="entry name" value="SUBTILASE_SER"/>
    <property type="match status" value="1"/>
</dbReference>
<evidence type="ECO:0000259" key="12">
    <source>
        <dbReference type="Pfam" id="PF02225"/>
    </source>
</evidence>
<evidence type="ECO:0000256" key="1">
    <source>
        <dbReference type="ARBA" id="ARBA00011073"/>
    </source>
</evidence>
<keyword evidence="7 9" id="KW-0720">Serine protease</keyword>
<keyword evidence="15" id="KW-1185">Reference proteome</keyword>
<dbReference type="Gene3D" id="3.40.50.200">
    <property type="entry name" value="Peptidase S8/S53 domain"/>
    <property type="match status" value="1"/>
</dbReference>
<evidence type="ECO:0000256" key="3">
    <source>
        <dbReference type="ARBA" id="ARBA00022525"/>
    </source>
</evidence>
<dbReference type="GO" id="GO:0006508">
    <property type="term" value="P:proteolysis"/>
    <property type="evidence" value="ECO:0007669"/>
    <property type="project" value="UniProtKB-KW"/>
</dbReference>
<keyword evidence="2" id="KW-0134">Cell wall</keyword>
<evidence type="ECO:0000259" key="11">
    <source>
        <dbReference type="Pfam" id="PF00082"/>
    </source>
</evidence>
<feature type="domain" description="Peptidase S8/S53" evidence="11">
    <location>
        <begin position="142"/>
        <end position="536"/>
    </location>
</feature>
<dbReference type="InterPro" id="IPR000209">
    <property type="entry name" value="Peptidase_S8/S53_dom"/>
</dbReference>
<gene>
    <name evidence="14" type="ORF">B0H94_10640</name>
</gene>
<dbReference type="CDD" id="cd07474">
    <property type="entry name" value="Peptidases_S8_subtilisin_Vpr-like"/>
    <property type="match status" value="1"/>
</dbReference>
<evidence type="ECO:0000256" key="9">
    <source>
        <dbReference type="PROSITE-ProRule" id="PRU01240"/>
    </source>
</evidence>
<evidence type="ECO:0000259" key="13">
    <source>
        <dbReference type="Pfam" id="PF05922"/>
    </source>
</evidence>
<sequence>MVRLLLHLFHKGHTPRRPGRLRVAFLMLTLALGQTGASSMPSDAADVTMIAELAEGTSSAVFAEELSQAVPQASVETVYEHAFNGAAVQISASKASELEALASVTRVSEDRPYEHELKDSVPFIGAEDVRSILDENGIGLTGEGIKVGIIDTGIDYNHPDLMKNYKGGADLVDGDDDPMETKGKKGAETFHGTHVAGIIAANGTVRGVAPDADLYMYRALGPGGQGSTETILAAIEQAVEDEVDVLNLSLGSPVNGPDWPTSRALDQAAENGVITVTSSGNSGPDMWSVGSPGTSEKTISVGASVPPLKQPELKLPKREETIEIQPVQGAMPWRFQRPLELVDGALGLPGDMDGVRGKAVLIERGGVALKDKVQAAREAGAAAVVLANNMPGEFAAAVEPAEALPVVTITKEDGAELTEALAEAGAAGERFILDTSYVEATDHMAGFSSRGPVAQSFEIKPDVVAPGVDIDSTVPDGYLALNGTSMAAPHVAGAAALLKQARPDWTPDQVKAALMNTAEPLSEEESHYPNFVQGAGRVDIAKAVEATTLIYPGSLSFGVFNERAGAKKLSETVTIENHDTVKRTYAFEPPSLPGTGLTWHVPPPQVLAPGETKEVDIAVDIQPHIIDVEHLDGTLTVTGGRERVEIPFLLFGGEPDYPRLTMFHVEQLKTSPDYGFELYVPGGAEEVEISIYEPDTYTPVGETFQLKDAEEGLNEGIIPRGALPEAPGVYKALAKAAYKDREDTIETYIVIE</sequence>
<accession>A0A2P8HHT2</accession>
<keyword evidence="4 9" id="KW-0645">Protease</keyword>
<dbReference type="SUPFAM" id="SSF52743">
    <property type="entry name" value="Subtilisin-like"/>
    <property type="match status" value="1"/>
</dbReference>
<dbReference type="AlphaFoldDB" id="A0A2P8HHT2"/>
<organism evidence="14 15">
    <name type="scientific">Salsuginibacillus halophilus</name>
    <dbReference type="NCBI Taxonomy" id="517424"/>
    <lineage>
        <taxon>Bacteria</taxon>
        <taxon>Bacillati</taxon>
        <taxon>Bacillota</taxon>
        <taxon>Bacilli</taxon>
        <taxon>Bacillales</taxon>
        <taxon>Bacillaceae</taxon>
        <taxon>Salsuginibacillus</taxon>
    </lineage>
</organism>
<dbReference type="PANTHER" id="PTHR43806:SF65">
    <property type="entry name" value="SERINE PROTEASE APRX"/>
    <property type="match status" value="1"/>
</dbReference>
<proteinExistence type="inferred from homology"/>
<dbReference type="InterPro" id="IPR050131">
    <property type="entry name" value="Peptidase_S8_subtilisin-like"/>
</dbReference>
<feature type="active site" description="Charge relay system" evidence="8 9">
    <location>
        <position position="191"/>
    </location>
</feature>
<evidence type="ECO:0000256" key="4">
    <source>
        <dbReference type="ARBA" id="ARBA00022670"/>
    </source>
</evidence>
<dbReference type="InterPro" id="IPR010259">
    <property type="entry name" value="S8pro/Inhibitor_I9"/>
</dbReference>
<dbReference type="InterPro" id="IPR023827">
    <property type="entry name" value="Peptidase_S8_Asp-AS"/>
</dbReference>
<dbReference type="Pfam" id="PF00082">
    <property type="entry name" value="Peptidase_S8"/>
    <property type="match status" value="1"/>
</dbReference>
<evidence type="ECO:0000256" key="8">
    <source>
        <dbReference type="PIRSR" id="PIRSR615500-1"/>
    </source>
</evidence>
<dbReference type="InterPro" id="IPR034213">
    <property type="entry name" value="S8_Vpr-like"/>
</dbReference>
<evidence type="ECO:0000256" key="7">
    <source>
        <dbReference type="ARBA" id="ARBA00022825"/>
    </source>
</evidence>
<evidence type="ECO:0000256" key="6">
    <source>
        <dbReference type="ARBA" id="ARBA00022801"/>
    </source>
</evidence>
<dbReference type="EMBL" id="PYAV01000006">
    <property type="protein sequence ID" value="PSL45785.1"/>
    <property type="molecule type" value="Genomic_DNA"/>
</dbReference>
<dbReference type="InterPro" id="IPR015500">
    <property type="entry name" value="Peptidase_S8_subtilisin-rel"/>
</dbReference>
<dbReference type="PRINTS" id="PR00723">
    <property type="entry name" value="SUBTILISIN"/>
</dbReference>
<feature type="active site" description="Charge relay system" evidence="8 9">
    <location>
        <position position="151"/>
    </location>
</feature>
<feature type="domain" description="PA" evidence="12">
    <location>
        <begin position="354"/>
        <end position="417"/>
    </location>
</feature>
<dbReference type="InterPro" id="IPR003137">
    <property type="entry name" value="PA_domain"/>
</dbReference>
<evidence type="ECO:0000256" key="10">
    <source>
        <dbReference type="RuleBase" id="RU003355"/>
    </source>
</evidence>
<reference evidence="14 15" key="1">
    <citation type="submission" date="2018-03" db="EMBL/GenBank/DDBJ databases">
        <title>Genomic Encyclopedia of Type Strains, Phase III (KMG-III): the genomes of soil and plant-associated and newly described type strains.</title>
        <authorList>
            <person name="Whitman W."/>
        </authorList>
    </citation>
    <scope>NUCLEOTIDE SEQUENCE [LARGE SCALE GENOMIC DNA]</scope>
    <source>
        <strain evidence="14 15">CGMCC 1.07653</strain>
    </source>
</reference>
<dbReference type="PROSITE" id="PS00136">
    <property type="entry name" value="SUBTILASE_ASP"/>
    <property type="match status" value="1"/>
</dbReference>
<evidence type="ECO:0000256" key="2">
    <source>
        <dbReference type="ARBA" id="ARBA00022512"/>
    </source>
</evidence>
<dbReference type="InterPro" id="IPR022398">
    <property type="entry name" value="Peptidase_S8_His-AS"/>
</dbReference>
<dbReference type="RefSeq" id="WP_282432531.1">
    <property type="nucleotide sequence ID" value="NZ_PYAV01000006.1"/>
</dbReference>
<keyword evidence="6 9" id="KW-0378">Hydrolase</keyword>